<evidence type="ECO:0000313" key="2">
    <source>
        <dbReference type="EMBL" id="CAG5076227.1"/>
    </source>
</evidence>
<gene>
    <name evidence="2" type="primary">txxe56-gloA</name>
    <name evidence="2" type="ORF">TXXE_00405</name>
</gene>
<dbReference type="PROSITE" id="PS51819">
    <property type="entry name" value="VOC"/>
    <property type="match status" value="1"/>
</dbReference>
<dbReference type="Gene3D" id="3.10.180.10">
    <property type="entry name" value="2,3-Dihydroxybiphenyl 1,2-Dioxygenase, domain 1"/>
    <property type="match status" value="1"/>
</dbReference>
<comment type="caution">
    <text evidence="2">The sequence shown here is derived from an EMBL/GenBank/DDBJ whole genome shotgun (WGS) entry which is preliminary data.</text>
</comment>
<dbReference type="RefSeq" id="WP_213483020.1">
    <property type="nucleotide sequence ID" value="NZ_CAJRAY010000001.1"/>
</dbReference>
<dbReference type="InterPro" id="IPR004360">
    <property type="entry name" value="Glyas_Fos-R_dOase_dom"/>
</dbReference>
<dbReference type="CDD" id="cd07251">
    <property type="entry name" value="VOC_like"/>
    <property type="match status" value="1"/>
</dbReference>
<dbReference type="PANTHER" id="PTHR36503">
    <property type="entry name" value="BLR2520 PROTEIN"/>
    <property type="match status" value="1"/>
</dbReference>
<organism evidence="2 3">
    <name type="scientific">Thermobacillus xylanilyticus</name>
    <dbReference type="NCBI Taxonomy" id="76633"/>
    <lineage>
        <taxon>Bacteria</taxon>
        <taxon>Bacillati</taxon>
        <taxon>Bacillota</taxon>
        <taxon>Bacilli</taxon>
        <taxon>Bacillales</taxon>
        <taxon>Paenibacillaceae</taxon>
        <taxon>Thermobacillus</taxon>
    </lineage>
</organism>
<keyword evidence="3" id="KW-1185">Reference proteome</keyword>
<dbReference type="Proteomes" id="UP000681526">
    <property type="component" value="Unassembled WGS sequence"/>
</dbReference>
<dbReference type="Pfam" id="PF00903">
    <property type="entry name" value="Glyoxalase"/>
    <property type="match status" value="1"/>
</dbReference>
<dbReference type="PANTHER" id="PTHR36503:SF1">
    <property type="entry name" value="BLR2520 PROTEIN"/>
    <property type="match status" value="1"/>
</dbReference>
<evidence type="ECO:0000259" key="1">
    <source>
        <dbReference type="PROSITE" id="PS51819"/>
    </source>
</evidence>
<name>A0ABM8UZ88_THEXY</name>
<dbReference type="InterPro" id="IPR037523">
    <property type="entry name" value="VOC_core"/>
</dbReference>
<accession>A0ABM8UZ88</accession>
<reference evidence="2 3" key="1">
    <citation type="submission" date="2021-04" db="EMBL/GenBank/DDBJ databases">
        <authorList>
            <person name="Rakotoarivonina H."/>
        </authorList>
    </citation>
    <scope>NUCLEOTIDE SEQUENCE [LARGE SCALE GENOMIC DNA]</scope>
    <source>
        <strain evidence="2 3">XE</strain>
    </source>
</reference>
<dbReference type="SUPFAM" id="SSF54593">
    <property type="entry name" value="Glyoxalase/Bleomycin resistance protein/Dihydroxybiphenyl dioxygenase"/>
    <property type="match status" value="1"/>
</dbReference>
<dbReference type="InterPro" id="IPR029068">
    <property type="entry name" value="Glyas_Bleomycin-R_OHBP_Dase"/>
</dbReference>
<sequence>MIPRLTVITIGVDDLERSLKFYRDGLGFPTEGIVGQEFEHGAVAFFDLEGGLRLAIFERKNLALDANVKQTQPNPAEFTLGHNVSSKEEVDRVMEEAEKAGAVITVPARDTFWGGYAGCFQDPDGHVWEVVWNPAWNSEA</sequence>
<feature type="domain" description="VOC" evidence="1">
    <location>
        <begin position="4"/>
        <end position="133"/>
    </location>
</feature>
<proteinExistence type="predicted"/>
<protein>
    <submittedName>
        <fullName evidence="2">Glyoxalase family protein</fullName>
    </submittedName>
</protein>
<evidence type="ECO:0000313" key="3">
    <source>
        <dbReference type="Proteomes" id="UP000681526"/>
    </source>
</evidence>
<dbReference type="EMBL" id="CAJRAY010000001">
    <property type="protein sequence ID" value="CAG5076227.1"/>
    <property type="molecule type" value="Genomic_DNA"/>
</dbReference>